<keyword evidence="4" id="KW-1003">Cell membrane</keyword>
<evidence type="ECO:0000256" key="3">
    <source>
        <dbReference type="ARBA" id="ARBA00021237"/>
    </source>
</evidence>
<evidence type="ECO:0000256" key="8">
    <source>
        <dbReference type="ARBA" id="ARBA00023136"/>
    </source>
</evidence>
<feature type="transmembrane region" description="Helical" evidence="11">
    <location>
        <begin position="32"/>
        <end position="54"/>
    </location>
</feature>
<evidence type="ECO:0000256" key="4">
    <source>
        <dbReference type="ARBA" id="ARBA00022475"/>
    </source>
</evidence>
<evidence type="ECO:0000256" key="7">
    <source>
        <dbReference type="ARBA" id="ARBA00022989"/>
    </source>
</evidence>
<dbReference type="GO" id="GO:0016020">
    <property type="term" value="C:membrane"/>
    <property type="evidence" value="ECO:0007669"/>
    <property type="project" value="UniProtKB-SubCell"/>
</dbReference>
<keyword evidence="9" id="KW-0564">Palmitate</keyword>
<evidence type="ECO:0000256" key="2">
    <source>
        <dbReference type="ARBA" id="ARBA00008208"/>
    </source>
</evidence>
<comment type="subcellular location">
    <subcellularLocation>
        <location evidence="1">Membrane</location>
        <topology evidence="1">Multi-pass membrane protein</topology>
    </subcellularLocation>
</comment>
<evidence type="ECO:0000256" key="9">
    <source>
        <dbReference type="ARBA" id="ARBA00023139"/>
    </source>
</evidence>
<dbReference type="Proteomes" id="UP000236728">
    <property type="component" value="Unassembled WGS sequence"/>
</dbReference>
<dbReference type="AlphaFoldDB" id="A0A1H6BRY7"/>
<evidence type="ECO:0000256" key="10">
    <source>
        <dbReference type="ARBA" id="ARBA00023288"/>
    </source>
</evidence>
<reference evidence="12 13" key="1">
    <citation type="submission" date="2016-10" db="EMBL/GenBank/DDBJ databases">
        <authorList>
            <person name="de Groot N.N."/>
        </authorList>
    </citation>
    <scope>NUCLEOTIDE SEQUENCE [LARGE SCALE GENOMIC DNA]</scope>
    <source>
        <strain evidence="12 13">DSM 22489</strain>
    </source>
</reference>
<name>A0A1H6BRY7_9BACT</name>
<evidence type="ECO:0000313" key="12">
    <source>
        <dbReference type="EMBL" id="SEG63464.1"/>
    </source>
</evidence>
<evidence type="ECO:0000313" key="13">
    <source>
        <dbReference type="Proteomes" id="UP000236728"/>
    </source>
</evidence>
<accession>A0A1H6BRY7</accession>
<evidence type="ECO:0000256" key="11">
    <source>
        <dbReference type="SAM" id="Phobius"/>
    </source>
</evidence>
<keyword evidence="5 11" id="KW-0812">Transmembrane</keyword>
<evidence type="ECO:0000256" key="1">
    <source>
        <dbReference type="ARBA" id="ARBA00004141"/>
    </source>
</evidence>
<sequence>MMVRRKQVIILAPCTLCIGCSRAPSISVVGSFFPVWMLCLLIGTVLTFVARILLVRSRLETEVGPLALFYPSLLTLCACLLWLIFFR</sequence>
<feature type="transmembrane region" description="Helical" evidence="11">
    <location>
        <begin position="66"/>
        <end position="85"/>
    </location>
</feature>
<dbReference type="Pfam" id="PF17090">
    <property type="entry name" value="Ytca"/>
    <property type="match status" value="1"/>
</dbReference>
<keyword evidence="6" id="KW-0732">Signal</keyword>
<evidence type="ECO:0000256" key="6">
    <source>
        <dbReference type="ARBA" id="ARBA00022729"/>
    </source>
</evidence>
<protein>
    <recommendedName>
        <fullName evidence="3">Uncharacterized protein YtcA</fullName>
    </recommendedName>
</protein>
<evidence type="ECO:0000256" key="5">
    <source>
        <dbReference type="ARBA" id="ARBA00022692"/>
    </source>
</evidence>
<keyword evidence="7 11" id="KW-1133">Transmembrane helix</keyword>
<proteinExistence type="inferred from homology"/>
<dbReference type="InterPro" id="IPR031381">
    <property type="entry name" value="YtcA"/>
</dbReference>
<keyword evidence="10" id="KW-0449">Lipoprotein</keyword>
<keyword evidence="8 11" id="KW-0472">Membrane</keyword>
<dbReference type="EMBL" id="FNVA01000007">
    <property type="protein sequence ID" value="SEG63464.1"/>
    <property type="molecule type" value="Genomic_DNA"/>
</dbReference>
<organism evidence="12 13">
    <name type="scientific">Bryocella elongata</name>
    <dbReference type="NCBI Taxonomy" id="863522"/>
    <lineage>
        <taxon>Bacteria</taxon>
        <taxon>Pseudomonadati</taxon>
        <taxon>Acidobacteriota</taxon>
        <taxon>Terriglobia</taxon>
        <taxon>Terriglobales</taxon>
        <taxon>Acidobacteriaceae</taxon>
        <taxon>Bryocella</taxon>
    </lineage>
</organism>
<comment type="similarity">
    <text evidence="2">Belongs to the YtcA family.</text>
</comment>
<gene>
    <name evidence="12" type="ORF">SAMN05421819_3979</name>
</gene>
<keyword evidence="13" id="KW-1185">Reference proteome</keyword>